<comment type="subcellular location">
    <subcellularLocation>
        <location evidence="1">Nucleus</location>
    </subcellularLocation>
</comment>
<dbReference type="EMBL" id="ML211248">
    <property type="protein sequence ID" value="TFK85523.1"/>
    <property type="molecule type" value="Genomic_DNA"/>
</dbReference>
<dbReference type="PANTHER" id="PTHR12707:SF0">
    <property type="entry name" value="PININ"/>
    <property type="match status" value="1"/>
</dbReference>
<evidence type="ECO:0000256" key="8">
    <source>
        <dbReference type="SAM" id="MobiDB-lite"/>
    </source>
</evidence>
<feature type="compositionally biased region" description="Basic and acidic residues" evidence="8">
    <location>
        <begin position="33"/>
        <end position="42"/>
    </location>
</feature>
<proteinExistence type="inferred from homology"/>
<name>A0A5C3PHW8_9APHY</name>
<dbReference type="GO" id="GO:0006397">
    <property type="term" value="P:mRNA processing"/>
    <property type="evidence" value="ECO:0007669"/>
    <property type="project" value="UniProtKB-KW"/>
</dbReference>
<evidence type="ECO:0000256" key="1">
    <source>
        <dbReference type="ARBA" id="ARBA00004123"/>
    </source>
</evidence>
<dbReference type="AlphaFoldDB" id="A0A5C3PHW8"/>
<keyword evidence="7" id="KW-0539">Nucleus</keyword>
<dbReference type="Pfam" id="PF04696">
    <property type="entry name" value="Pinin_SDK_memA"/>
    <property type="match status" value="1"/>
</dbReference>
<feature type="compositionally biased region" description="Basic and acidic residues" evidence="8">
    <location>
        <begin position="217"/>
        <end position="231"/>
    </location>
</feature>
<evidence type="ECO:0000313" key="10">
    <source>
        <dbReference type="EMBL" id="TFK85523.1"/>
    </source>
</evidence>
<dbReference type="GO" id="GO:0008380">
    <property type="term" value="P:RNA splicing"/>
    <property type="evidence" value="ECO:0007669"/>
    <property type="project" value="UniProtKB-KW"/>
</dbReference>
<gene>
    <name evidence="10" type="ORF">K466DRAFT_494585</name>
</gene>
<keyword evidence="11" id="KW-1185">Reference proteome</keyword>
<dbReference type="InterPro" id="IPR039853">
    <property type="entry name" value="Pinin"/>
</dbReference>
<evidence type="ECO:0000256" key="6">
    <source>
        <dbReference type="ARBA" id="ARBA00023187"/>
    </source>
</evidence>
<evidence type="ECO:0000256" key="4">
    <source>
        <dbReference type="ARBA" id="ARBA00023015"/>
    </source>
</evidence>
<feature type="domain" description="Pinin/SDK/MemA protein" evidence="9">
    <location>
        <begin position="41"/>
        <end position="138"/>
    </location>
</feature>
<dbReference type="PANTHER" id="PTHR12707">
    <property type="entry name" value="PINN"/>
    <property type="match status" value="1"/>
</dbReference>
<protein>
    <recommendedName>
        <fullName evidence="9">Pinin/SDK/MemA protein domain-containing protein</fullName>
    </recommendedName>
</protein>
<dbReference type="InParanoid" id="A0A5C3PHW8"/>
<feature type="region of interest" description="Disordered" evidence="8">
    <location>
        <begin position="1"/>
        <end position="115"/>
    </location>
</feature>
<keyword evidence="5" id="KW-0804">Transcription</keyword>
<evidence type="ECO:0000313" key="11">
    <source>
        <dbReference type="Proteomes" id="UP000308197"/>
    </source>
</evidence>
<keyword evidence="4" id="KW-0805">Transcription regulation</keyword>
<dbReference type="GO" id="GO:0071013">
    <property type="term" value="C:catalytic step 2 spliceosome"/>
    <property type="evidence" value="ECO:0007669"/>
    <property type="project" value="TreeGrafter"/>
</dbReference>
<feature type="compositionally biased region" description="Basic and acidic residues" evidence="8">
    <location>
        <begin position="60"/>
        <end position="115"/>
    </location>
</feature>
<evidence type="ECO:0000259" key="9">
    <source>
        <dbReference type="Pfam" id="PF04696"/>
    </source>
</evidence>
<evidence type="ECO:0000256" key="2">
    <source>
        <dbReference type="ARBA" id="ARBA00010386"/>
    </source>
</evidence>
<feature type="compositionally biased region" description="Low complexity" evidence="8">
    <location>
        <begin position="139"/>
        <end position="154"/>
    </location>
</feature>
<evidence type="ECO:0000256" key="5">
    <source>
        <dbReference type="ARBA" id="ARBA00023163"/>
    </source>
</evidence>
<feature type="region of interest" description="Disordered" evidence="8">
    <location>
        <begin position="139"/>
        <end position="166"/>
    </location>
</feature>
<sequence>MQATPEPTQNASAPAPETGDAGDLKAGTKKRPRIDMAVEPRERKRGKTMFGLVLGTLAKAKNEDKERNASEAAKKRQLIEQRLQDKLRKETDSVRRAEEAKKDKTTANRKEEDLQLKDSIHKLRRTRLPLLSNFLLTSDTIPSSDSDIPASTNPLAPPPKTRPPPLYYLPAKLLPSQEAFLQRRKAEVAEAAEKEWEEFKEERAAGIEEITQLRQRVAQEEARKKVERRDEPDEGENADAKMAVEGSGEKPSDAGEKAQNGDAKMDVDDGAEKKDDSAAKDEGAVKEEKEKGAGKDEKKMEITSTTGPGYDDDAVEY</sequence>
<organism evidence="10 11">
    <name type="scientific">Polyporus arcularius HHB13444</name>
    <dbReference type="NCBI Taxonomy" id="1314778"/>
    <lineage>
        <taxon>Eukaryota</taxon>
        <taxon>Fungi</taxon>
        <taxon>Dikarya</taxon>
        <taxon>Basidiomycota</taxon>
        <taxon>Agaricomycotina</taxon>
        <taxon>Agaricomycetes</taxon>
        <taxon>Polyporales</taxon>
        <taxon>Polyporaceae</taxon>
        <taxon>Polyporus</taxon>
    </lineage>
</organism>
<feature type="compositionally biased region" description="Pro residues" evidence="8">
    <location>
        <begin position="155"/>
        <end position="166"/>
    </location>
</feature>
<feature type="compositionally biased region" description="Polar residues" evidence="8">
    <location>
        <begin position="1"/>
        <end position="12"/>
    </location>
</feature>
<comment type="similarity">
    <text evidence="2">Belongs to the pinin family.</text>
</comment>
<accession>A0A5C3PHW8</accession>
<keyword evidence="3" id="KW-0507">mRNA processing</keyword>
<feature type="compositionally biased region" description="Basic and acidic residues" evidence="8">
    <location>
        <begin position="247"/>
        <end position="256"/>
    </location>
</feature>
<feature type="region of interest" description="Disordered" evidence="8">
    <location>
        <begin position="214"/>
        <end position="317"/>
    </location>
</feature>
<dbReference type="Proteomes" id="UP000308197">
    <property type="component" value="Unassembled WGS sequence"/>
</dbReference>
<keyword evidence="6" id="KW-0508">mRNA splicing</keyword>
<reference evidence="10 11" key="1">
    <citation type="journal article" date="2019" name="Nat. Ecol. Evol.">
        <title>Megaphylogeny resolves global patterns of mushroom evolution.</title>
        <authorList>
            <person name="Varga T."/>
            <person name="Krizsan K."/>
            <person name="Foldi C."/>
            <person name="Dima B."/>
            <person name="Sanchez-Garcia M."/>
            <person name="Sanchez-Ramirez S."/>
            <person name="Szollosi G.J."/>
            <person name="Szarkandi J.G."/>
            <person name="Papp V."/>
            <person name="Albert L."/>
            <person name="Andreopoulos W."/>
            <person name="Angelini C."/>
            <person name="Antonin V."/>
            <person name="Barry K.W."/>
            <person name="Bougher N.L."/>
            <person name="Buchanan P."/>
            <person name="Buyck B."/>
            <person name="Bense V."/>
            <person name="Catcheside P."/>
            <person name="Chovatia M."/>
            <person name="Cooper J."/>
            <person name="Damon W."/>
            <person name="Desjardin D."/>
            <person name="Finy P."/>
            <person name="Geml J."/>
            <person name="Haridas S."/>
            <person name="Hughes K."/>
            <person name="Justo A."/>
            <person name="Karasinski D."/>
            <person name="Kautmanova I."/>
            <person name="Kiss B."/>
            <person name="Kocsube S."/>
            <person name="Kotiranta H."/>
            <person name="LaButti K.M."/>
            <person name="Lechner B.E."/>
            <person name="Liimatainen K."/>
            <person name="Lipzen A."/>
            <person name="Lukacs Z."/>
            <person name="Mihaltcheva S."/>
            <person name="Morgado L.N."/>
            <person name="Niskanen T."/>
            <person name="Noordeloos M.E."/>
            <person name="Ohm R.A."/>
            <person name="Ortiz-Santana B."/>
            <person name="Ovrebo C."/>
            <person name="Racz N."/>
            <person name="Riley R."/>
            <person name="Savchenko A."/>
            <person name="Shiryaev A."/>
            <person name="Soop K."/>
            <person name="Spirin V."/>
            <person name="Szebenyi C."/>
            <person name="Tomsovsky M."/>
            <person name="Tulloss R.E."/>
            <person name="Uehling J."/>
            <person name="Grigoriev I.V."/>
            <person name="Vagvolgyi C."/>
            <person name="Papp T."/>
            <person name="Martin F.M."/>
            <person name="Miettinen O."/>
            <person name="Hibbett D.S."/>
            <person name="Nagy L.G."/>
        </authorList>
    </citation>
    <scope>NUCLEOTIDE SEQUENCE [LARGE SCALE GENOMIC DNA]</scope>
    <source>
        <strain evidence="10 11">HHB13444</strain>
    </source>
</reference>
<feature type="compositionally biased region" description="Basic and acidic residues" evidence="8">
    <location>
        <begin position="263"/>
        <end position="301"/>
    </location>
</feature>
<dbReference type="STRING" id="1314778.A0A5C3PHW8"/>
<dbReference type="InterPro" id="IPR006786">
    <property type="entry name" value="Pinin_SDK_MemA"/>
</dbReference>
<evidence type="ECO:0000256" key="7">
    <source>
        <dbReference type="ARBA" id="ARBA00023242"/>
    </source>
</evidence>
<evidence type="ECO:0000256" key="3">
    <source>
        <dbReference type="ARBA" id="ARBA00022664"/>
    </source>
</evidence>